<accession>A0A3D8IIF8</accession>
<dbReference type="InterPro" id="IPR050248">
    <property type="entry name" value="Polysacc_deacetylase_ArnD"/>
</dbReference>
<dbReference type="InterPro" id="IPR011330">
    <property type="entry name" value="Glyco_hydro/deAcase_b/a-brl"/>
</dbReference>
<name>A0A3D8IIF8_9HELI</name>
<dbReference type="EMBL" id="NXLQ01000017">
    <property type="protein sequence ID" value="RDU64918.1"/>
    <property type="molecule type" value="Genomic_DNA"/>
</dbReference>
<dbReference type="PROSITE" id="PS51677">
    <property type="entry name" value="NODB"/>
    <property type="match status" value="1"/>
</dbReference>
<dbReference type="PANTHER" id="PTHR10587">
    <property type="entry name" value="GLYCOSYL TRANSFERASE-RELATED"/>
    <property type="match status" value="1"/>
</dbReference>
<dbReference type="Pfam" id="PF01522">
    <property type="entry name" value="Polysacc_deac_1"/>
    <property type="match status" value="1"/>
</dbReference>
<organism evidence="2 3">
    <name type="scientific">Helicobacter didelphidarum</name>
    <dbReference type="NCBI Taxonomy" id="2040648"/>
    <lineage>
        <taxon>Bacteria</taxon>
        <taxon>Pseudomonadati</taxon>
        <taxon>Campylobacterota</taxon>
        <taxon>Epsilonproteobacteria</taxon>
        <taxon>Campylobacterales</taxon>
        <taxon>Helicobacteraceae</taxon>
        <taxon>Helicobacter</taxon>
    </lineage>
</organism>
<evidence type="ECO:0000313" key="3">
    <source>
        <dbReference type="Proteomes" id="UP000256379"/>
    </source>
</evidence>
<evidence type="ECO:0000313" key="2">
    <source>
        <dbReference type="EMBL" id="RDU64918.1"/>
    </source>
</evidence>
<keyword evidence="3" id="KW-1185">Reference proteome</keyword>
<dbReference type="GO" id="GO:0016810">
    <property type="term" value="F:hydrolase activity, acting on carbon-nitrogen (but not peptide) bonds"/>
    <property type="evidence" value="ECO:0007669"/>
    <property type="project" value="InterPro"/>
</dbReference>
<dbReference type="SUPFAM" id="SSF88713">
    <property type="entry name" value="Glycoside hydrolase/deacetylase"/>
    <property type="match status" value="1"/>
</dbReference>
<dbReference type="InterPro" id="IPR002509">
    <property type="entry name" value="NODB_dom"/>
</dbReference>
<dbReference type="Proteomes" id="UP000256379">
    <property type="component" value="Unassembled WGS sequence"/>
</dbReference>
<dbReference type="AlphaFoldDB" id="A0A3D8IIF8"/>
<dbReference type="GO" id="GO:0005975">
    <property type="term" value="P:carbohydrate metabolic process"/>
    <property type="evidence" value="ECO:0007669"/>
    <property type="project" value="InterPro"/>
</dbReference>
<dbReference type="Gene3D" id="3.20.20.370">
    <property type="entry name" value="Glycoside hydrolase/deacetylase"/>
    <property type="match status" value="1"/>
</dbReference>
<dbReference type="OrthoDB" id="9784220at2"/>
<reference evidence="2 3" key="1">
    <citation type="submission" date="2018-04" db="EMBL/GenBank/DDBJ databases">
        <title>Novel Campyloabacter and Helicobacter Species and Strains.</title>
        <authorList>
            <person name="Mannion A.J."/>
            <person name="Shen Z."/>
            <person name="Fox J.G."/>
        </authorList>
    </citation>
    <scope>NUCLEOTIDE SEQUENCE [LARGE SCALE GENOMIC DNA]</scope>
    <source>
        <strain evidence="2 3">MIT 17-337</strain>
    </source>
</reference>
<proteinExistence type="predicted"/>
<feature type="domain" description="NodB homology" evidence="1">
    <location>
        <begin position="156"/>
        <end position="345"/>
    </location>
</feature>
<protein>
    <submittedName>
        <fullName evidence="2">Polysaccharide deacetylase</fullName>
    </submittedName>
</protein>
<evidence type="ECO:0000259" key="1">
    <source>
        <dbReference type="PROSITE" id="PS51677"/>
    </source>
</evidence>
<gene>
    <name evidence="2" type="ORF">CQA53_07535</name>
</gene>
<sequence>MIFCIYYFYKNPDILRQYATKTQNNAKDSSLIKRNSSEIINEQSKKIQNPPHLKDISNTIENIDSKNWESQKNLYLLDEALSSEATTNAQEQFLRGELLDNTLKDIQEKNIVKNLVDAESQNLLLLGLENKYQNIQPKIWQENPQGSINTIQTNKKILYLTLDACGGAYDKELIDFLVESHIHATLFINAHWIESHKEEFLELANNPFFSIQNHGTKHKPLSVNGKSIYGIQGTDSVAEVFHEIYDNEKLIFNLTGKKPTFFRSGTAYYDDIALAIAQDMGYKIGGFDIIGDGGGTFSYNKILQQAKKVRSGSILIYHFNKPKGDTRKALQTLIPQWLEQGYEFGLL</sequence>
<dbReference type="PANTHER" id="PTHR10587:SF134">
    <property type="entry name" value="SECRETED PROTEIN"/>
    <property type="match status" value="1"/>
</dbReference>
<comment type="caution">
    <text evidence="2">The sequence shown here is derived from an EMBL/GenBank/DDBJ whole genome shotgun (WGS) entry which is preliminary data.</text>
</comment>